<comment type="subcellular location">
    <subcellularLocation>
        <location evidence="1 8">Cell membrane</location>
        <topology evidence="1 8">Multi-pass membrane protein</topology>
    </subcellularLocation>
</comment>
<reference evidence="9 10" key="1">
    <citation type="submission" date="2019-10" db="EMBL/GenBank/DDBJ databases">
        <title>Streptomyces smaragdinus sp. nov. and Streptomyces fabii sp. nov., isolated from the gut of fungus growing-termite Macrotermes natalensis.</title>
        <authorList>
            <person name="Schwitalla J."/>
            <person name="Benndorf R."/>
            <person name="Martin K."/>
            <person name="De Beer W."/>
            <person name="Kaster A.-K."/>
            <person name="Vollmers J."/>
            <person name="Poulsen M."/>
            <person name="Beemelmanns C."/>
        </authorList>
    </citation>
    <scope>NUCLEOTIDE SEQUENCE [LARGE SCALE GENOMIC DNA]</scope>
    <source>
        <strain evidence="9 10">RB5</strain>
    </source>
</reference>
<accession>A0A7K0CJP3</accession>
<comment type="similarity">
    <text evidence="2 8">Belongs to the 4-toluene sulfonate uptake permease (TSUP) (TC 2.A.102) family.</text>
</comment>
<dbReference type="RefSeq" id="WP_153453668.1">
    <property type="nucleotide sequence ID" value="NZ_WEGJ01000014.1"/>
</dbReference>
<keyword evidence="4 8" id="KW-1003">Cell membrane</keyword>
<sequence length="241" mass="23984">MLGDITLGVTVLLGASVQRLAGIGFALVAVPALVLLLGASDGVALANLASASISVIGLTQSGAWGAIRLRSMLPLLAAAACTVPLGAWVAARLPEPELLVGIGVLITLAVTAVLRGVTFPSLKGRGGAIAAGAASGFMNSSAGVGGPALTLYALNAGWTVTEFVPNAQLYGVLVNGLSITTKGLPHLTPTSWLTATTTLALGTALGTILAPRIPEPRARTLVLTLALLGGATILTKGALTW</sequence>
<feature type="transmembrane region" description="Helical" evidence="8">
    <location>
        <begin position="191"/>
        <end position="209"/>
    </location>
</feature>
<evidence type="ECO:0000256" key="4">
    <source>
        <dbReference type="ARBA" id="ARBA00022475"/>
    </source>
</evidence>
<feature type="transmembrane region" description="Helical" evidence="8">
    <location>
        <begin position="98"/>
        <end position="117"/>
    </location>
</feature>
<protein>
    <recommendedName>
        <fullName evidence="8">Probable membrane transporter protein</fullName>
    </recommendedName>
</protein>
<keyword evidence="10" id="KW-1185">Reference proteome</keyword>
<feature type="transmembrane region" description="Helical" evidence="8">
    <location>
        <begin position="73"/>
        <end position="91"/>
    </location>
</feature>
<evidence type="ECO:0000313" key="9">
    <source>
        <dbReference type="EMBL" id="MQY13710.1"/>
    </source>
</evidence>
<evidence type="ECO:0000256" key="3">
    <source>
        <dbReference type="ARBA" id="ARBA00022448"/>
    </source>
</evidence>
<dbReference type="Proteomes" id="UP000466345">
    <property type="component" value="Unassembled WGS sequence"/>
</dbReference>
<organism evidence="9 10">
    <name type="scientific">Streptomyces smaragdinus</name>
    <dbReference type="NCBI Taxonomy" id="2585196"/>
    <lineage>
        <taxon>Bacteria</taxon>
        <taxon>Bacillati</taxon>
        <taxon>Actinomycetota</taxon>
        <taxon>Actinomycetes</taxon>
        <taxon>Kitasatosporales</taxon>
        <taxon>Streptomycetaceae</taxon>
        <taxon>Streptomyces</taxon>
    </lineage>
</organism>
<dbReference type="PANTHER" id="PTHR30269:SF37">
    <property type="entry name" value="MEMBRANE TRANSPORTER PROTEIN"/>
    <property type="match status" value="1"/>
</dbReference>
<gene>
    <name evidence="9" type="ORF">SRB5_38600</name>
</gene>
<evidence type="ECO:0000256" key="2">
    <source>
        <dbReference type="ARBA" id="ARBA00009142"/>
    </source>
</evidence>
<evidence type="ECO:0000256" key="7">
    <source>
        <dbReference type="ARBA" id="ARBA00023136"/>
    </source>
</evidence>
<dbReference type="PANTHER" id="PTHR30269">
    <property type="entry name" value="TRANSMEMBRANE PROTEIN YFCA"/>
    <property type="match status" value="1"/>
</dbReference>
<keyword evidence="7 8" id="KW-0472">Membrane</keyword>
<dbReference type="EMBL" id="WEGJ01000014">
    <property type="protein sequence ID" value="MQY13710.1"/>
    <property type="molecule type" value="Genomic_DNA"/>
</dbReference>
<evidence type="ECO:0000256" key="6">
    <source>
        <dbReference type="ARBA" id="ARBA00022989"/>
    </source>
</evidence>
<keyword evidence="5 8" id="KW-0812">Transmembrane</keyword>
<dbReference type="GO" id="GO:0005886">
    <property type="term" value="C:plasma membrane"/>
    <property type="evidence" value="ECO:0007669"/>
    <property type="project" value="UniProtKB-SubCell"/>
</dbReference>
<dbReference type="AlphaFoldDB" id="A0A7K0CJP3"/>
<feature type="transmembrane region" description="Helical" evidence="8">
    <location>
        <begin position="20"/>
        <end position="38"/>
    </location>
</feature>
<proteinExistence type="inferred from homology"/>
<keyword evidence="3" id="KW-0813">Transport</keyword>
<dbReference type="OrthoDB" id="3872971at2"/>
<feature type="transmembrane region" description="Helical" evidence="8">
    <location>
        <begin position="45"/>
        <end position="67"/>
    </location>
</feature>
<feature type="transmembrane region" description="Helical" evidence="8">
    <location>
        <begin position="221"/>
        <end position="239"/>
    </location>
</feature>
<keyword evidence="6 8" id="KW-1133">Transmembrane helix</keyword>
<evidence type="ECO:0000313" key="10">
    <source>
        <dbReference type="Proteomes" id="UP000466345"/>
    </source>
</evidence>
<dbReference type="Pfam" id="PF01925">
    <property type="entry name" value="TauE"/>
    <property type="match status" value="1"/>
</dbReference>
<evidence type="ECO:0000256" key="5">
    <source>
        <dbReference type="ARBA" id="ARBA00022692"/>
    </source>
</evidence>
<evidence type="ECO:0000256" key="8">
    <source>
        <dbReference type="RuleBase" id="RU363041"/>
    </source>
</evidence>
<dbReference type="InterPro" id="IPR002781">
    <property type="entry name" value="TM_pro_TauE-like"/>
</dbReference>
<comment type="caution">
    <text evidence="9">The sequence shown here is derived from an EMBL/GenBank/DDBJ whole genome shotgun (WGS) entry which is preliminary data.</text>
</comment>
<dbReference type="InterPro" id="IPR052017">
    <property type="entry name" value="TSUP"/>
</dbReference>
<name>A0A7K0CJP3_9ACTN</name>
<evidence type="ECO:0000256" key="1">
    <source>
        <dbReference type="ARBA" id="ARBA00004651"/>
    </source>
</evidence>